<evidence type="ECO:0000313" key="21">
    <source>
        <dbReference type="Proteomes" id="UP001152320"/>
    </source>
</evidence>
<comment type="similarity">
    <text evidence="2">Belongs to the GST superfamily.</text>
</comment>
<evidence type="ECO:0000256" key="15">
    <source>
        <dbReference type="ARBA" id="ARBA00023930"/>
    </source>
</evidence>
<evidence type="ECO:0000313" key="20">
    <source>
        <dbReference type="EMBL" id="KAJ8038784.1"/>
    </source>
</evidence>
<dbReference type="GO" id="GO:0012505">
    <property type="term" value="C:endomembrane system"/>
    <property type="evidence" value="ECO:0007669"/>
    <property type="project" value="UniProtKB-SubCell"/>
</dbReference>
<dbReference type="InterPro" id="IPR011767">
    <property type="entry name" value="GLR_AS"/>
</dbReference>
<keyword evidence="14" id="KW-0413">Isomerase</keyword>
<dbReference type="PANTHER" id="PTHR12782">
    <property type="entry name" value="MICROSOMAL PROSTAGLANDIN E SYNTHASE-2"/>
    <property type="match status" value="1"/>
</dbReference>
<evidence type="ECO:0000256" key="12">
    <source>
        <dbReference type="ARBA" id="ARBA00023136"/>
    </source>
</evidence>
<dbReference type="OrthoDB" id="423541at2759"/>
<dbReference type="Gene3D" id="3.40.30.10">
    <property type="entry name" value="Glutaredoxin"/>
    <property type="match status" value="1"/>
</dbReference>
<dbReference type="InterPro" id="IPR034334">
    <property type="entry name" value="PGES2"/>
</dbReference>
<dbReference type="SUPFAM" id="SSF47616">
    <property type="entry name" value="GST C-terminal domain-like"/>
    <property type="match status" value="1"/>
</dbReference>
<dbReference type="InterPro" id="IPR004045">
    <property type="entry name" value="Glutathione_S-Trfase_N"/>
</dbReference>
<dbReference type="InterPro" id="IPR036282">
    <property type="entry name" value="Glutathione-S-Trfase_C_sf"/>
</dbReference>
<dbReference type="SUPFAM" id="SSF52833">
    <property type="entry name" value="Thioredoxin-like"/>
    <property type="match status" value="1"/>
</dbReference>
<dbReference type="SFLD" id="SFLDG01203">
    <property type="entry name" value="Prostaglandin_E_synthase_like1"/>
    <property type="match status" value="1"/>
</dbReference>
<keyword evidence="7" id="KW-0643">Prostaglandin biosynthesis</keyword>
<evidence type="ECO:0000256" key="9">
    <source>
        <dbReference type="ARBA" id="ARBA00022832"/>
    </source>
</evidence>
<dbReference type="PROSITE" id="PS51354">
    <property type="entry name" value="GLUTAREDOXIN_2"/>
    <property type="match status" value="1"/>
</dbReference>
<evidence type="ECO:0000256" key="2">
    <source>
        <dbReference type="ARBA" id="ARBA00007409"/>
    </source>
</evidence>
<dbReference type="InterPro" id="IPR040079">
    <property type="entry name" value="Glutathione_S-Trfase"/>
</dbReference>
<evidence type="ECO:0000256" key="7">
    <source>
        <dbReference type="ARBA" id="ARBA00022585"/>
    </source>
</evidence>
<dbReference type="InterPro" id="IPR036249">
    <property type="entry name" value="Thioredoxin-like_sf"/>
</dbReference>
<comment type="catalytic activity">
    <reaction evidence="16">
        <text>prostaglandin H2 = prostaglandin E2</text>
        <dbReference type="Rhea" id="RHEA:12893"/>
        <dbReference type="ChEBI" id="CHEBI:57405"/>
        <dbReference type="ChEBI" id="CHEBI:606564"/>
        <dbReference type="EC" id="5.3.99.3"/>
    </reaction>
    <physiologicalReaction direction="left-to-right" evidence="16">
        <dbReference type="Rhea" id="RHEA:12894"/>
    </physiologicalReaction>
</comment>
<keyword evidence="21" id="KW-1185">Reference proteome</keyword>
<keyword evidence="13" id="KW-0275">Fatty acid biosynthesis</keyword>
<dbReference type="Gene3D" id="1.20.1050.10">
    <property type="match status" value="1"/>
</dbReference>
<keyword evidence="12" id="KW-0472">Membrane</keyword>
<keyword evidence="11" id="KW-0443">Lipid metabolism</keyword>
<evidence type="ECO:0000256" key="11">
    <source>
        <dbReference type="ARBA" id="ARBA00023098"/>
    </source>
</evidence>
<dbReference type="PANTHER" id="PTHR12782:SF5">
    <property type="entry name" value="PROSTAGLANDIN E SYNTHASE 2"/>
    <property type="match status" value="1"/>
</dbReference>
<dbReference type="Proteomes" id="UP001152320">
    <property type="component" value="Chromosome 7"/>
</dbReference>
<reference evidence="20" key="1">
    <citation type="submission" date="2021-10" db="EMBL/GenBank/DDBJ databases">
        <title>Tropical sea cucumber genome reveals ecological adaptation and Cuvierian tubules defense mechanism.</title>
        <authorList>
            <person name="Chen T."/>
        </authorList>
    </citation>
    <scope>NUCLEOTIDE SEQUENCE</scope>
    <source>
        <strain evidence="20">Nanhai2018</strain>
        <tissue evidence="20">Muscle</tissue>
    </source>
</reference>
<evidence type="ECO:0000256" key="1">
    <source>
        <dbReference type="ARBA" id="ARBA00004702"/>
    </source>
</evidence>
<comment type="subcellular location">
    <subcellularLocation>
        <location evidence="18">Endomembrane system</location>
        <topology evidence="18">Single-pass membrane protein</topology>
    </subcellularLocation>
</comment>
<evidence type="ECO:0000256" key="18">
    <source>
        <dbReference type="ARBA" id="ARBA00037847"/>
    </source>
</evidence>
<evidence type="ECO:0000256" key="17">
    <source>
        <dbReference type="ARBA" id="ARBA00031041"/>
    </source>
</evidence>
<proteinExistence type="inferred from homology"/>
<dbReference type="EMBL" id="JAIZAY010000007">
    <property type="protein sequence ID" value="KAJ8038784.1"/>
    <property type="molecule type" value="Genomic_DNA"/>
</dbReference>
<dbReference type="SFLD" id="SFLDS00019">
    <property type="entry name" value="Glutathione_Transferase_(cytos"/>
    <property type="match status" value="1"/>
</dbReference>
<gene>
    <name evidence="20" type="ORF">HOLleu_16311</name>
</gene>
<evidence type="ECO:0000256" key="4">
    <source>
        <dbReference type="ARBA" id="ARBA00019474"/>
    </source>
</evidence>
<dbReference type="GO" id="GO:0050220">
    <property type="term" value="F:prostaglandin-E synthase activity"/>
    <property type="evidence" value="ECO:0007669"/>
    <property type="project" value="UniProtKB-EC"/>
</dbReference>
<keyword evidence="6" id="KW-0444">Lipid biosynthesis</keyword>
<evidence type="ECO:0000259" key="19">
    <source>
        <dbReference type="Pfam" id="PF13417"/>
    </source>
</evidence>
<sequence>MAGSLNRLTTLGTKKTLLQLFSANSRNLFLKAPIGQNFSPNYRSYYTFVTIKRSKLFSRRIGTFVALICTAGGTGISYANTLGFGFGTGSSADQHPPKAEGVNVESAKRVLTYEDASQLRLTLYQYQVCPFCCKVRSFLDFYGVKYDIVEVDPVMRRELKFSEYRKVPILVQKDSKGNEIQMNDSSVIISALTTFMSTDQKDLQLITTYYPKVTTESKSFWGRKTVEYMNRYNIMLGKPGRSKAENVHCREEKKWREWVDGVLVHYIPPNIYRTPTEAVQAFDYISEMSHYGSVKKLFSKYFGAAGMYFVSKGLKKKYELKDDVRQSLYDASREWMAAVGEREFMGGSQPNLADLAVYGVLSSFEGLDAFNDMVRETTIGPWYQRTKQAVISHKGSMNN</sequence>
<evidence type="ECO:0000256" key="6">
    <source>
        <dbReference type="ARBA" id="ARBA00022516"/>
    </source>
</evidence>
<evidence type="ECO:0000256" key="3">
    <source>
        <dbReference type="ARBA" id="ARBA00012203"/>
    </source>
</evidence>
<dbReference type="AlphaFoldDB" id="A0A9Q1C5Z8"/>
<keyword evidence="8" id="KW-0812">Transmembrane</keyword>
<name>A0A9Q1C5Z8_HOLLE</name>
<dbReference type="GO" id="GO:0001516">
    <property type="term" value="P:prostaglandin biosynthetic process"/>
    <property type="evidence" value="ECO:0007669"/>
    <property type="project" value="UniProtKB-KW"/>
</dbReference>
<keyword evidence="10" id="KW-1133">Transmembrane helix</keyword>
<evidence type="ECO:0000256" key="8">
    <source>
        <dbReference type="ARBA" id="ARBA00022692"/>
    </source>
</evidence>
<evidence type="ECO:0000256" key="10">
    <source>
        <dbReference type="ARBA" id="ARBA00022989"/>
    </source>
</evidence>
<dbReference type="EC" id="5.3.99.3" evidence="3"/>
<keyword evidence="9" id="KW-0276">Fatty acid metabolism</keyword>
<comment type="catalytic activity">
    <reaction evidence="15">
        <text>prostaglandin H2 = (12S)-hydroxy-(5Z,8E,10E)-heptadecatrienoate + malonaldehyde</text>
        <dbReference type="Rhea" id="RHEA:48644"/>
        <dbReference type="ChEBI" id="CHEBI:57405"/>
        <dbReference type="ChEBI" id="CHEBI:90694"/>
        <dbReference type="ChEBI" id="CHEBI:566274"/>
    </reaction>
    <physiologicalReaction direction="left-to-right" evidence="15">
        <dbReference type="Rhea" id="RHEA:48645"/>
    </physiologicalReaction>
</comment>
<dbReference type="GO" id="GO:0005739">
    <property type="term" value="C:mitochondrion"/>
    <property type="evidence" value="ECO:0007669"/>
    <property type="project" value="TreeGrafter"/>
</dbReference>
<dbReference type="CDD" id="cd03197">
    <property type="entry name" value="GST_C_mPGES2"/>
    <property type="match status" value="1"/>
</dbReference>
<dbReference type="InterPro" id="IPR034335">
    <property type="entry name" value="PGES2_C"/>
</dbReference>
<feature type="domain" description="GST N-terminal" evidence="19">
    <location>
        <begin position="123"/>
        <end position="192"/>
    </location>
</feature>
<comment type="pathway">
    <text evidence="1">Lipid metabolism; prostaglandin biosynthesis.</text>
</comment>
<evidence type="ECO:0000256" key="14">
    <source>
        <dbReference type="ARBA" id="ARBA00023235"/>
    </source>
</evidence>
<evidence type="ECO:0000256" key="5">
    <source>
        <dbReference type="ARBA" id="ARBA00022501"/>
    </source>
</evidence>
<dbReference type="SFLD" id="SFLDG01182">
    <property type="entry name" value="Prostaglandin_E_synthase_like"/>
    <property type="match status" value="1"/>
</dbReference>
<comment type="caution">
    <text evidence="20">The sequence shown here is derived from an EMBL/GenBank/DDBJ whole genome shotgun (WGS) entry which is preliminary data.</text>
</comment>
<protein>
    <recommendedName>
        <fullName evidence="4">Prostaglandin E synthase 2</fullName>
        <ecNumber evidence="3">5.3.99.3</ecNumber>
    </recommendedName>
    <alternativeName>
        <fullName evidence="17">Microsomal prostaglandin E synthase 2</fullName>
    </alternativeName>
</protein>
<accession>A0A9Q1C5Z8</accession>
<dbReference type="Pfam" id="PF13417">
    <property type="entry name" value="GST_N_3"/>
    <property type="match status" value="1"/>
</dbReference>
<dbReference type="PROSITE" id="PS00195">
    <property type="entry name" value="GLUTAREDOXIN_1"/>
    <property type="match status" value="1"/>
</dbReference>
<dbReference type="Gene3D" id="6.20.200.30">
    <property type="match status" value="1"/>
</dbReference>
<organism evidence="20 21">
    <name type="scientific">Holothuria leucospilota</name>
    <name type="common">Black long sea cucumber</name>
    <name type="synonym">Mertensiothuria leucospilota</name>
    <dbReference type="NCBI Taxonomy" id="206669"/>
    <lineage>
        <taxon>Eukaryota</taxon>
        <taxon>Metazoa</taxon>
        <taxon>Echinodermata</taxon>
        <taxon>Eleutherozoa</taxon>
        <taxon>Echinozoa</taxon>
        <taxon>Holothuroidea</taxon>
        <taxon>Aspidochirotacea</taxon>
        <taxon>Aspidochirotida</taxon>
        <taxon>Holothuriidae</taxon>
        <taxon>Holothuria</taxon>
    </lineage>
</organism>
<keyword evidence="5" id="KW-0644">Prostaglandin metabolism</keyword>
<evidence type="ECO:0000256" key="16">
    <source>
        <dbReference type="ARBA" id="ARBA00023931"/>
    </source>
</evidence>
<evidence type="ECO:0000256" key="13">
    <source>
        <dbReference type="ARBA" id="ARBA00023160"/>
    </source>
</evidence>